<evidence type="ECO:0000256" key="6">
    <source>
        <dbReference type="ARBA" id="ARBA00023136"/>
    </source>
</evidence>
<sequence>MDVGERAQPIQVVNCTATGMDVEGQRGSKSEKCTSWRKSSAQQRNRAGWIHSVGLVLLGTLLVAGGKGYVESNKYGHWDRRDGSVPSKRGSIGGMARKERIRRAGRRMQEENTCGELLHHVDDKCQYVMDKCLGEQEGLLDYLKFYYCDMGGKKPVAIAIIVLIASASLYVLATTADNFFCPTLTDLSDRMGLTPNLAGAILLPIGVGAADLFTYFVAFSEGETEISFGAVFGATGFVSALVMGCVVLIAGPTQVAPHNFVRNAGTLTISALLAVMLLLLRKIYLWNALVNISVYACFVAVALLMSRGQAALHGQESEPELQEGMKEEAEGKPLLNDSAKGQESADGRAIGDAPATEEEHEAHHKVTDESLAFRNEWDAFSAAEPTLRTAATFHLQKWRSEFTEKSITVKALTIIFFPITILRRMTIPSPKSTEWNKIFGTLNLIFSPIVALSLIGDLVPLDAPLLAVGPLSIPLLAGLLLQTILTASLLVRKMSYKHLPTFQWFLSVVGFWCCIRWLSMAAEELMFCLASLGTIAAIPGQFLGATVIAWGNSIGDFVANVALAKNGNAQIALAACFASPAFNLLVGLGLPMLKTTISSFPHPIPLEPERTVLVAGGITVGMIAIISGAVVFSGFQFTRKVAIFGIAAYTIQTVVNVVLTL</sequence>
<dbReference type="GO" id="GO:0008324">
    <property type="term" value="F:monoatomic cation transmembrane transporter activity"/>
    <property type="evidence" value="ECO:0007669"/>
    <property type="project" value="TreeGrafter"/>
</dbReference>
<evidence type="ECO:0000256" key="9">
    <source>
        <dbReference type="SAM" id="MobiDB-lite"/>
    </source>
</evidence>
<feature type="transmembrane region" description="Helical" evidence="10">
    <location>
        <begin position="260"/>
        <end position="279"/>
    </location>
</feature>
<keyword evidence="2" id="KW-0813">Transport</keyword>
<keyword evidence="3 10" id="KW-0812">Transmembrane</keyword>
<feature type="transmembrane region" description="Helical" evidence="10">
    <location>
        <begin position="156"/>
        <end position="176"/>
    </location>
</feature>
<evidence type="ECO:0000256" key="10">
    <source>
        <dbReference type="SAM" id="Phobius"/>
    </source>
</evidence>
<keyword evidence="7" id="KW-0739">Sodium transport</keyword>
<dbReference type="GO" id="GO:0016020">
    <property type="term" value="C:membrane"/>
    <property type="evidence" value="ECO:0007669"/>
    <property type="project" value="UniProtKB-SubCell"/>
</dbReference>
<reference evidence="12" key="1">
    <citation type="submission" date="2021-01" db="EMBL/GenBank/DDBJ databases">
        <authorList>
            <person name="Corre E."/>
            <person name="Pelletier E."/>
            <person name="Niang G."/>
            <person name="Scheremetjew M."/>
            <person name="Finn R."/>
            <person name="Kale V."/>
            <person name="Holt S."/>
            <person name="Cochrane G."/>
            <person name="Meng A."/>
            <person name="Brown T."/>
            <person name="Cohen L."/>
        </authorList>
    </citation>
    <scope>NUCLEOTIDE SEQUENCE</scope>
    <source>
        <strain evidence="12">CCMP1897</strain>
    </source>
</reference>
<protein>
    <recommendedName>
        <fullName evidence="11">Sodium/calcium exchanger membrane region domain-containing protein</fullName>
    </recommendedName>
</protein>
<evidence type="ECO:0000256" key="1">
    <source>
        <dbReference type="ARBA" id="ARBA00004141"/>
    </source>
</evidence>
<dbReference type="Pfam" id="PF01699">
    <property type="entry name" value="Na_Ca_ex"/>
    <property type="match status" value="2"/>
</dbReference>
<proteinExistence type="inferred from homology"/>
<feature type="transmembrane region" description="Helical" evidence="10">
    <location>
        <begin position="438"/>
        <end position="459"/>
    </location>
</feature>
<dbReference type="InterPro" id="IPR044880">
    <property type="entry name" value="NCX_ion-bd_dom_sf"/>
</dbReference>
<keyword evidence="6 10" id="KW-0472">Membrane</keyword>
<evidence type="ECO:0000256" key="5">
    <source>
        <dbReference type="ARBA" id="ARBA00023053"/>
    </source>
</evidence>
<feature type="transmembrane region" description="Helical" evidence="10">
    <location>
        <begin position="285"/>
        <end position="305"/>
    </location>
</feature>
<evidence type="ECO:0000259" key="11">
    <source>
        <dbReference type="Pfam" id="PF01699"/>
    </source>
</evidence>
<dbReference type="PANTHER" id="PTHR12266:SF0">
    <property type="entry name" value="MITOCHONDRIAL SODIUM_CALCIUM EXCHANGER PROTEIN"/>
    <property type="match status" value="1"/>
</dbReference>
<keyword evidence="5" id="KW-0915">Sodium</keyword>
<dbReference type="AlphaFoldDB" id="A0A7S3XDC2"/>
<feature type="domain" description="Sodium/calcium exchanger membrane region" evidence="11">
    <location>
        <begin position="507"/>
        <end position="656"/>
    </location>
</feature>
<evidence type="ECO:0000256" key="2">
    <source>
        <dbReference type="ARBA" id="ARBA00022448"/>
    </source>
</evidence>
<evidence type="ECO:0000256" key="7">
    <source>
        <dbReference type="ARBA" id="ARBA00023201"/>
    </source>
</evidence>
<evidence type="ECO:0000256" key="3">
    <source>
        <dbReference type="ARBA" id="ARBA00022692"/>
    </source>
</evidence>
<dbReference type="GO" id="GO:0006814">
    <property type="term" value="P:sodium ion transport"/>
    <property type="evidence" value="ECO:0007669"/>
    <property type="project" value="UniProtKB-KW"/>
</dbReference>
<name>A0A7S3XDC2_9CHLO</name>
<dbReference type="Gene3D" id="1.20.1420.30">
    <property type="entry name" value="NCX, central ion-binding region"/>
    <property type="match status" value="2"/>
</dbReference>
<feature type="transmembrane region" description="Helical" evidence="10">
    <location>
        <begin position="471"/>
        <end position="490"/>
    </location>
</feature>
<comment type="subcellular location">
    <subcellularLocation>
        <location evidence="1">Membrane</location>
        <topology evidence="1">Multi-pass membrane protein</topology>
    </subcellularLocation>
</comment>
<accession>A0A7S3XDC2</accession>
<dbReference type="PANTHER" id="PTHR12266">
    <property type="entry name" value="NA+/CA2+ K+ INDEPENDENT EXCHANGER"/>
    <property type="match status" value="1"/>
</dbReference>
<feature type="transmembrane region" description="Helical" evidence="10">
    <location>
        <begin position="502"/>
        <end position="518"/>
    </location>
</feature>
<feature type="transmembrane region" description="Helical" evidence="10">
    <location>
        <begin position="525"/>
        <end position="551"/>
    </location>
</feature>
<feature type="transmembrane region" description="Helical" evidence="10">
    <location>
        <begin position="571"/>
        <end position="590"/>
    </location>
</feature>
<dbReference type="InterPro" id="IPR051359">
    <property type="entry name" value="CaCA_antiporter"/>
</dbReference>
<evidence type="ECO:0000256" key="8">
    <source>
        <dbReference type="ARBA" id="ARBA00038187"/>
    </source>
</evidence>
<comment type="similarity">
    <text evidence="8">Belongs to the Ca(2+):cation antiporter (CaCA) (TC 2.A.19) family. Cation/calcium exchanger (CCX) subfamily.</text>
</comment>
<evidence type="ECO:0000313" key="12">
    <source>
        <dbReference type="EMBL" id="CAE0606341.1"/>
    </source>
</evidence>
<feature type="transmembrane region" description="Helical" evidence="10">
    <location>
        <begin position="641"/>
        <end position="659"/>
    </location>
</feature>
<evidence type="ECO:0000256" key="4">
    <source>
        <dbReference type="ARBA" id="ARBA00022989"/>
    </source>
</evidence>
<feature type="domain" description="Sodium/calcium exchanger membrane region" evidence="11">
    <location>
        <begin position="166"/>
        <end position="303"/>
    </location>
</feature>
<dbReference type="InterPro" id="IPR004837">
    <property type="entry name" value="NaCa_Exmemb"/>
</dbReference>
<keyword evidence="7" id="KW-0406">Ion transport</keyword>
<feature type="region of interest" description="Disordered" evidence="9">
    <location>
        <begin position="336"/>
        <end position="365"/>
    </location>
</feature>
<organism evidence="12">
    <name type="scientific">Picocystis salinarum</name>
    <dbReference type="NCBI Taxonomy" id="88271"/>
    <lineage>
        <taxon>Eukaryota</taxon>
        <taxon>Viridiplantae</taxon>
        <taxon>Chlorophyta</taxon>
        <taxon>Picocystophyceae</taxon>
        <taxon>Picocystales</taxon>
        <taxon>Picocystaceae</taxon>
        <taxon>Picocystis</taxon>
    </lineage>
</organism>
<feature type="transmembrane region" description="Helical" evidence="10">
    <location>
        <begin position="197"/>
        <end position="220"/>
    </location>
</feature>
<feature type="transmembrane region" description="Helical" evidence="10">
    <location>
        <begin position="47"/>
        <end position="70"/>
    </location>
</feature>
<keyword evidence="4 10" id="KW-1133">Transmembrane helix</keyword>
<feature type="transmembrane region" description="Helical" evidence="10">
    <location>
        <begin position="611"/>
        <end position="635"/>
    </location>
</feature>
<gene>
    <name evidence="12" type="ORF">PSAL00342_LOCUS157</name>
</gene>
<dbReference type="EMBL" id="HBIS01000191">
    <property type="protein sequence ID" value="CAE0606341.1"/>
    <property type="molecule type" value="Transcribed_RNA"/>
</dbReference>
<feature type="transmembrane region" description="Helical" evidence="10">
    <location>
        <begin position="226"/>
        <end position="248"/>
    </location>
</feature>